<proteinExistence type="predicted"/>
<dbReference type="AlphaFoldDB" id="A0ABC8R096"/>
<reference evidence="3 4" key="1">
    <citation type="submission" date="2024-02" db="EMBL/GenBank/DDBJ databases">
        <authorList>
            <person name="Vignale AGUSTIN F."/>
            <person name="Sosa J E."/>
            <person name="Modenutti C."/>
        </authorList>
    </citation>
    <scope>NUCLEOTIDE SEQUENCE [LARGE SCALE GENOMIC DNA]</scope>
</reference>
<gene>
    <name evidence="3" type="ORF">ILEXP_LOCUS5248</name>
</gene>
<organism evidence="3 4">
    <name type="scientific">Ilex paraguariensis</name>
    <name type="common">yerba mate</name>
    <dbReference type="NCBI Taxonomy" id="185542"/>
    <lineage>
        <taxon>Eukaryota</taxon>
        <taxon>Viridiplantae</taxon>
        <taxon>Streptophyta</taxon>
        <taxon>Embryophyta</taxon>
        <taxon>Tracheophyta</taxon>
        <taxon>Spermatophyta</taxon>
        <taxon>Magnoliopsida</taxon>
        <taxon>eudicotyledons</taxon>
        <taxon>Gunneridae</taxon>
        <taxon>Pentapetalae</taxon>
        <taxon>asterids</taxon>
        <taxon>campanulids</taxon>
        <taxon>Aquifoliales</taxon>
        <taxon>Aquifoliaceae</taxon>
        <taxon>Ilex</taxon>
    </lineage>
</organism>
<evidence type="ECO:0000313" key="3">
    <source>
        <dbReference type="EMBL" id="CAK9138160.1"/>
    </source>
</evidence>
<accession>A0ABC8R096</accession>
<dbReference type="Proteomes" id="UP001642360">
    <property type="component" value="Unassembled WGS sequence"/>
</dbReference>
<dbReference type="PANTHER" id="PTHR31876:SF4">
    <property type="entry name" value="PROTEIN LIKE COV 2 ISOFORM X1"/>
    <property type="match status" value="1"/>
</dbReference>
<sequence length="118" mass="13233">MAEEKESLSTSIPLSQGGEDPEDPVKSPPNSPNSSTRKACCYVLQSWVSKKFMTGCVVLFPVAVTFFVTWWFIQFVDGFFSPLYAQLGIDIFGIKDRIKASKILLDLLLPDLLPRIYP</sequence>
<protein>
    <submittedName>
        <fullName evidence="3">Uncharacterized protein</fullName>
    </submittedName>
</protein>
<comment type="caution">
    <text evidence="3">The sequence shown here is derived from an EMBL/GenBank/DDBJ whole genome shotgun (WGS) entry which is preliminary data.</text>
</comment>
<evidence type="ECO:0000256" key="1">
    <source>
        <dbReference type="SAM" id="MobiDB-lite"/>
    </source>
</evidence>
<evidence type="ECO:0000313" key="4">
    <source>
        <dbReference type="Proteomes" id="UP001642360"/>
    </source>
</evidence>
<keyword evidence="4" id="KW-1185">Reference proteome</keyword>
<keyword evidence="2" id="KW-0812">Transmembrane</keyword>
<evidence type="ECO:0000256" key="2">
    <source>
        <dbReference type="SAM" id="Phobius"/>
    </source>
</evidence>
<dbReference type="EMBL" id="CAUOFW020000862">
    <property type="protein sequence ID" value="CAK9138160.1"/>
    <property type="molecule type" value="Genomic_DNA"/>
</dbReference>
<dbReference type="PANTHER" id="PTHR31876">
    <property type="entry name" value="COV-LIKE PROTEIN 1"/>
    <property type="match status" value="1"/>
</dbReference>
<dbReference type="InterPro" id="IPR007462">
    <property type="entry name" value="COV1-like"/>
</dbReference>
<feature type="transmembrane region" description="Helical" evidence="2">
    <location>
        <begin position="52"/>
        <end position="73"/>
    </location>
</feature>
<feature type="region of interest" description="Disordered" evidence="1">
    <location>
        <begin position="1"/>
        <end position="37"/>
    </location>
</feature>
<name>A0ABC8R096_9AQUA</name>
<keyword evidence="2" id="KW-1133">Transmembrane helix</keyword>
<keyword evidence="2" id="KW-0472">Membrane</keyword>